<comment type="similarity">
    <text evidence="1 7">Belongs to the amidase family. GatA subfamily.</text>
</comment>
<evidence type="ECO:0000256" key="6">
    <source>
        <dbReference type="ARBA" id="ARBA00047407"/>
    </source>
</evidence>
<evidence type="ECO:0000313" key="10">
    <source>
        <dbReference type="EMBL" id="HIP90764.1"/>
    </source>
</evidence>
<dbReference type="HAMAP" id="MF_00120">
    <property type="entry name" value="GatA"/>
    <property type="match status" value="1"/>
</dbReference>
<dbReference type="GO" id="GO:0016740">
    <property type="term" value="F:transferase activity"/>
    <property type="evidence" value="ECO:0007669"/>
    <property type="project" value="UniProtKB-KW"/>
</dbReference>
<evidence type="ECO:0000256" key="5">
    <source>
        <dbReference type="ARBA" id="ARBA00022917"/>
    </source>
</evidence>
<dbReference type="Proteomes" id="UP000643554">
    <property type="component" value="Unassembled WGS sequence"/>
</dbReference>
<dbReference type="GO" id="GO:0050567">
    <property type="term" value="F:glutaminyl-tRNA synthase (glutamine-hydrolyzing) activity"/>
    <property type="evidence" value="ECO:0007669"/>
    <property type="project" value="UniProtKB-UniRule"/>
</dbReference>
<accession>A0A832ZIR5</accession>
<dbReference type="GO" id="GO:0005524">
    <property type="term" value="F:ATP binding"/>
    <property type="evidence" value="ECO:0007669"/>
    <property type="project" value="UniProtKB-KW"/>
</dbReference>
<dbReference type="Pfam" id="PF01425">
    <property type="entry name" value="Amidase"/>
    <property type="match status" value="1"/>
</dbReference>
<organism evidence="10 11">
    <name type="scientific">Methanothermococcus okinawensis</name>
    <dbReference type="NCBI Taxonomy" id="155863"/>
    <lineage>
        <taxon>Archaea</taxon>
        <taxon>Methanobacteriati</taxon>
        <taxon>Methanobacteriota</taxon>
        <taxon>Methanomada group</taxon>
        <taxon>Methanococci</taxon>
        <taxon>Methanococcales</taxon>
        <taxon>Methanococcaceae</taxon>
        <taxon>Methanothermococcus</taxon>
    </lineage>
</organism>
<gene>
    <name evidence="7 10" type="primary">gatA</name>
    <name evidence="9" type="ORF">EYH15_02910</name>
    <name evidence="10" type="ORF">EYH21_00460</name>
</gene>
<feature type="domain" description="Amidase" evidence="8">
    <location>
        <begin position="7"/>
        <end position="426"/>
    </location>
</feature>
<dbReference type="GO" id="GO:0006412">
    <property type="term" value="P:translation"/>
    <property type="evidence" value="ECO:0007669"/>
    <property type="project" value="UniProtKB-UniRule"/>
</dbReference>
<dbReference type="EMBL" id="DQUI01000058">
    <property type="protein sequence ID" value="HIP84420.1"/>
    <property type="molecule type" value="Genomic_DNA"/>
</dbReference>
<evidence type="ECO:0000256" key="1">
    <source>
        <dbReference type="ARBA" id="ARBA00008069"/>
    </source>
</evidence>
<dbReference type="InterPro" id="IPR004412">
    <property type="entry name" value="GatA"/>
</dbReference>
<evidence type="ECO:0000256" key="3">
    <source>
        <dbReference type="ARBA" id="ARBA00022741"/>
    </source>
</evidence>
<evidence type="ECO:0000259" key="8">
    <source>
        <dbReference type="Pfam" id="PF01425"/>
    </source>
</evidence>
<dbReference type="EC" id="6.3.5.7" evidence="7"/>
<evidence type="ECO:0000256" key="7">
    <source>
        <dbReference type="HAMAP-Rule" id="MF_00120"/>
    </source>
</evidence>
<dbReference type="GO" id="GO:0030956">
    <property type="term" value="C:glutamyl-tRNA(Gln) amidotransferase complex"/>
    <property type="evidence" value="ECO:0007669"/>
    <property type="project" value="InterPro"/>
</dbReference>
<evidence type="ECO:0000313" key="11">
    <source>
        <dbReference type="Proteomes" id="UP000618343"/>
    </source>
</evidence>
<comment type="catalytic activity">
    <reaction evidence="6 7">
        <text>L-glutamyl-tRNA(Gln) + L-glutamine + ATP + H2O = L-glutaminyl-tRNA(Gln) + L-glutamate + ADP + phosphate + H(+)</text>
        <dbReference type="Rhea" id="RHEA:17521"/>
        <dbReference type="Rhea" id="RHEA-COMP:9681"/>
        <dbReference type="Rhea" id="RHEA-COMP:9684"/>
        <dbReference type="ChEBI" id="CHEBI:15377"/>
        <dbReference type="ChEBI" id="CHEBI:15378"/>
        <dbReference type="ChEBI" id="CHEBI:29985"/>
        <dbReference type="ChEBI" id="CHEBI:30616"/>
        <dbReference type="ChEBI" id="CHEBI:43474"/>
        <dbReference type="ChEBI" id="CHEBI:58359"/>
        <dbReference type="ChEBI" id="CHEBI:78520"/>
        <dbReference type="ChEBI" id="CHEBI:78521"/>
        <dbReference type="ChEBI" id="CHEBI:456216"/>
        <dbReference type="EC" id="6.3.5.7"/>
    </reaction>
</comment>
<dbReference type="Proteomes" id="UP000618343">
    <property type="component" value="Unassembled WGS sequence"/>
</dbReference>
<feature type="active site" description="Acyl-ester intermediate" evidence="7">
    <location>
        <position position="156"/>
    </location>
</feature>
<keyword evidence="3 7" id="KW-0547">Nucleotide-binding</keyword>
<protein>
    <recommendedName>
        <fullName evidence="7">Glutamyl-tRNA(Gln) amidotransferase subunit A</fullName>
        <shortName evidence="7">Glu-ADT subunit A</shortName>
        <ecNumber evidence="7">6.3.5.7</ecNumber>
    </recommendedName>
</protein>
<comment type="subunit">
    <text evidence="7">Heterotrimer of A, B and C subunits.</text>
</comment>
<keyword evidence="5 7" id="KW-0648">Protein biosynthesis</keyword>
<keyword evidence="2 7" id="KW-0436">Ligase</keyword>
<dbReference type="PANTHER" id="PTHR11895">
    <property type="entry name" value="TRANSAMIDASE"/>
    <property type="match status" value="1"/>
</dbReference>
<comment type="function">
    <text evidence="7">Allows the formation of correctly charged Gln-tRNA(Gln) through the transamidation of misacylated Glu-tRNA(Gln) in organisms which lack glutaminyl-tRNA synthetase. The reaction takes place in the presence of glutamine and ATP through an activated gamma-phospho-Glu-tRNA(Gln).</text>
</comment>
<keyword evidence="4 7" id="KW-0067">ATP-binding</keyword>
<dbReference type="AlphaFoldDB" id="A0A832ZIR5"/>
<comment type="caution">
    <text evidence="10">The sequence shown here is derived from an EMBL/GenBank/DDBJ whole genome shotgun (WGS) entry which is preliminary data.</text>
</comment>
<dbReference type="Gene3D" id="3.90.1300.10">
    <property type="entry name" value="Amidase signature (AS) domain"/>
    <property type="match status" value="1"/>
</dbReference>
<keyword evidence="10" id="KW-0808">Transferase</keyword>
<evidence type="ECO:0000256" key="2">
    <source>
        <dbReference type="ARBA" id="ARBA00022598"/>
    </source>
</evidence>
<evidence type="ECO:0000313" key="9">
    <source>
        <dbReference type="EMBL" id="HIP84420.1"/>
    </source>
</evidence>
<dbReference type="InterPro" id="IPR036928">
    <property type="entry name" value="AS_sf"/>
</dbReference>
<proteinExistence type="inferred from homology"/>
<dbReference type="EMBL" id="DQUO01000002">
    <property type="protein sequence ID" value="HIP90764.1"/>
    <property type="molecule type" value="Genomic_DNA"/>
</dbReference>
<dbReference type="PROSITE" id="PS00571">
    <property type="entry name" value="AMIDASES"/>
    <property type="match status" value="1"/>
</dbReference>
<feature type="active site" description="Charge relay system" evidence="7">
    <location>
        <position position="57"/>
    </location>
</feature>
<evidence type="ECO:0000256" key="4">
    <source>
        <dbReference type="ARBA" id="ARBA00022840"/>
    </source>
</evidence>
<reference evidence="10" key="1">
    <citation type="journal article" date="2020" name="ISME J.">
        <title>Gammaproteobacteria mediating utilization of methyl-, sulfur- and petroleum organic compounds in deep ocean hydrothermal plumes.</title>
        <authorList>
            <person name="Zhou Z."/>
            <person name="Liu Y."/>
            <person name="Pan J."/>
            <person name="Cron B.R."/>
            <person name="Toner B.M."/>
            <person name="Anantharaman K."/>
            <person name="Breier J.A."/>
            <person name="Dick G.J."/>
            <person name="Li M."/>
        </authorList>
    </citation>
    <scope>NUCLEOTIDE SEQUENCE</scope>
    <source>
        <strain evidence="9">SZUA-1453</strain>
        <strain evidence="10">SZUA-1471</strain>
    </source>
</reference>
<dbReference type="SUPFAM" id="SSF75304">
    <property type="entry name" value="Amidase signature (AS) enzymes"/>
    <property type="match status" value="1"/>
</dbReference>
<dbReference type="NCBIfam" id="TIGR00132">
    <property type="entry name" value="gatA"/>
    <property type="match status" value="1"/>
</dbReference>
<dbReference type="InterPro" id="IPR000120">
    <property type="entry name" value="Amidase"/>
</dbReference>
<feature type="active site" description="Charge relay system" evidence="7">
    <location>
        <position position="132"/>
    </location>
</feature>
<sequence length="436" mass="49370">MGYIVEKVQEYLEKIEESNINAYIYIDRERVIKEAEKLEKDERLKRRPLYGKIVAVKSNINVNQYLISCASKTLENYISPYDATVIRRIKSQGGLIIGMTNMDEFACGSSGETSYYGVTKNPKAQDRIPGGSSSGSAAAVSADLCDMALGSDTGGSIRNPASHCGVVGFKPSYGVVSRQGLCDLAMSFDQIGPLTKNARDALLLTNVIKGRDISDSTTVDTQEFKVWDRDEMKNLRIGIVKEFMEVSDKRIRERIERGIQVFRDLNWEVVELSYKYIDLALPTYYLINYVEFFSATRRYDGRRYGYPIEEVCGEEVLRRILIGKHISKKEYSGRYYKRALQARRMIKREMLKLFKGIDAIVSPTVPKLPHRIGEKLTPMEMYAYDVLTVPANLCGMCAGVVRCGDIKGIPVGLQVMGKPFEDEKILNIMIEFEENF</sequence>
<dbReference type="PANTHER" id="PTHR11895:SF7">
    <property type="entry name" value="GLUTAMYL-TRNA(GLN) AMIDOTRANSFERASE SUBUNIT A, MITOCHONDRIAL"/>
    <property type="match status" value="1"/>
</dbReference>
<dbReference type="InterPro" id="IPR023631">
    <property type="entry name" value="Amidase_dom"/>
</dbReference>
<dbReference type="InterPro" id="IPR020556">
    <property type="entry name" value="Amidase_CS"/>
</dbReference>
<name>A0A832ZIR5_9EURY</name>